<evidence type="ECO:0000259" key="9">
    <source>
        <dbReference type="SMART" id="SM01274"/>
    </source>
</evidence>
<evidence type="ECO:0000313" key="10">
    <source>
        <dbReference type="EMBL" id="GAB0057978.1"/>
    </source>
</evidence>
<dbReference type="InterPro" id="IPR012302">
    <property type="entry name" value="Malic_NAD-bd"/>
</dbReference>
<dbReference type="Gene3D" id="3.40.50.720">
    <property type="entry name" value="NAD(P)-binding Rossmann-like Domain"/>
    <property type="match status" value="1"/>
</dbReference>
<dbReference type="Gene3D" id="3.40.50.10380">
    <property type="entry name" value="Malic enzyme, N-terminal domain"/>
    <property type="match status" value="1"/>
</dbReference>
<reference evidence="10 11" key="1">
    <citation type="submission" date="2024-09" db="EMBL/GenBank/DDBJ databases">
        <title>Draft genome sequence of Candidatus Magnetaquicoccaceae bacterium FCR-1.</title>
        <authorList>
            <person name="Shimoshige H."/>
            <person name="Shimamura S."/>
            <person name="Taoka A."/>
            <person name="Kobayashi H."/>
            <person name="Maekawa T."/>
        </authorList>
    </citation>
    <scope>NUCLEOTIDE SEQUENCE [LARGE SCALE GENOMIC DNA]</scope>
    <source>
        <strain evidence="10 11">FCR-1</strain>
    </source>
</reference>
<dbReference type="SUPFAM" id="SSF53659">
    <property type="entry name" value="Isocitrate/Isopropylmalate dehydrogenase-like"/>
    <property type="match status" value="1"/>
</dbReference>
<dbReference type="GO" id="GO:0004473">
    <property type="term" value="F:malate dehydrogenase (decarboxylating) (NADP+) activity"/>
    <property type="evidence" value="ECO:0007669"/>
    <property type="project" value="UniProtKB-EC"/>
</dbReference>
<comment type="caution">
    <text evidence="10">The sequence shown here is derived from an EMBL/GenBank/DDBJ whole genome shotgun (WGS) entry which is preliminary data.</text>
</comment>
<evidence type="ECO:0000256" key="1">
    <source>
        <dbReference type="ARBA" id="ARBA00001936"/>
    </source>
</evidence>
<dbReference type="Pfam" id="PF03949">
    <property type="entry name" value="Malic_M"/>
    <property type="match status" value="1"/>
</dbReference>
<dbReference type="InterPro" id="IPR036291">
    <property type="entry name" value="NAD(P)-bd_dom_sf"/>
</dbReference>
<dbReference type="PROSITE" id="PS00331">
    <property type="entry name" value="MALIC_ENZYMES"/>
    <property type="match status" value="1"/>
</dbReference>
<dbReference type="EMBL" id="BAAFGK010000004">
    <property type="protein sequence ID" value="GAB0057978.1"/>
    <property type="molecule type" value="Genomic_DNA"/>
</dbReference>
<dbReference type="InterPro" id="IPR015884">
    <property type="entry name" value="Malic_enzyme_CS"/>
</dbReference>
<dbReference type="SMART" id="SM01274">
    <property type="entry name" value="malic"/>
    <property type="match status" value="1"/>
</dbReference>
<keyword evidence="11" id="KW-1185">Reference proteome</keyword>
<dbReference type="SUPFAM" id="SSF53223">
    <property type="entry name" value="Aminoacid dehydrogenase-like, N-terminal domain"/>
    <property type="match status" value="1"/>
</dbReference>
<comment type="cofactor">
    <cofactor evidence="2">
        <name>Mg(2+)</name>
        <dbReference type="ChEBI" id="CHEBI:18420"/>
    </cofactor>
</comment>
<dbReference type="InterPro" id="IPR002505">
    <property type="entry name" value="PTA_PTB"/>
</dbReference>
<evidence type="ECO:0000259" key="8">
    <source>
        <dbReference type="SMART" id="SM00919"/>
    </source>
</evidence>
<evidence type="ECO:0000256" key="7">
    <source>
        <dbReference type="ARBA" id="ARBA00023268"/>
    </source>
</evidence>
<evidence type="ECO:0000256" key="3">
    <source>
        <dbReference type="ARBA" id="ARBA00007686"/>
    </source>
</evidence>
<name>A0ABQ0CAR6_9PROT</name>
<dbReference type="InterPro" id="IPR051674">
    <property type="entry name" value="Malate_Decarboxylase"/>
</dbReference>
<keyword evidence="7" id="KW-0511">Multifunctional enzyme</keyword>
<gene>
    <name evidence="10" type="primary">maeB</name>
    <name evidence="10" type="ORF">SIID45300_02313</name>
</gene>
<dbReference type="Pfam" id="PF00390">
    <property type="entry name" value="malic"/>
    <property type="match status" value="1"/>
</dbReference>
<dbReference type="SMART" id="SM00919">
    <property type="entry name" value="Malic_M"/>
    <property type="match status" value="1"/>
</dbReference>
<comment type="similarity">
    <text evidence="4">In the C-terminal section; belongs to the phosphate acetyltransferase and butyryltransferase family.</text>
</comment>
<keyword evidence="6 10" id="KW-0560">Oxidoreductase</keyword>
<protein>
    <submittedName>
        <fullName evidence="10">NADP-dependent malic enzyme</fullName>
        <ecNumber evidence="10">1.1.1.40</ecNumber>
    </submittedName>
</protein>
<dbReference type="PANTHER" id="PTHR43237:SF4">
    <property type="entry name" value="NADP-DEPENDENT MALIC ENZYME"/>
    <property type="match status" value="1"/>
</dbReference>
<evidence type="ECO:0000313" key="11">
    <source>
        <dbReference type="Proteomes" id="UP001628193"/>
    </source>
</evidence>
<sequence length="767" mass="82597">MDEHLKESALAYHRAKPAGKVSVVPTKPMATQWDLSLAYSPGVAAACEAIIANPAEAAELTGRANLVGVITNGTAVLGLGNIGPLAGKPVMEGKAALFKKFAGIDVFDLEINERDPDRFVEIVATLEPTFGGINLEDIRAPECFMIESKLRERLKIPVFHDDQHGTAIVVAAAVINGLHCVNKRLDEINVAVSGAGAAAIACLNLLVELGVSLSQITVSDLGGVLHVDRTDLSPEQRVYATSRKVRHISEAMVGADLFLGLSGPRAITPAMVQTMAPQPLVFALANPTPEITPDEIRSVCPDAIIATGRSDYPNQVNNVLCFPFLFRGALDVGASRVTGAIMRACVQALVDLARYTVPDTVAIAYAEENLQFGPEYLIPKPFDPRLIVEVASATAKAAMESGVATRPIANLEAYRQQLSEFVFRSGQVMRPIFERARRYPRQRVALAQAEEERVLHAADEMIAEGICRPILVGRAEVILPKIQQLRLRMQRDHDYELVDPATDSRTEALAEEYLHLMERRGVTPDIARGEIVNSSTITAALLTRRGDAEAMLCGASGRIRDHLRVIRDVIGRAAGVGHFTALSGVILDSGTFFISDTNVIADPTAEQVAEMTLRAARQLRRFGLTPRAALLSSSNFGSYRAPHTTKMRDALTLIHRMDPNLEADGEMRADAALCDEIREAIFPSSRLKGRANLLIMPNLDAANISCDMLLTLGNGIRVGPILLGTALPAHVMISTVSVRGLVNMAAFAAVQALEQNLGAPPIGSTTD</sequence>
<dbReference type="InterPro" id="IPR045213">
    <property type="entry name" value="Malic_NAD-bd_bact_type"/>
</dbReference>
<evidence type="ECO:0000256" key="4">
    <source>
        <dbReference type="ARBA" id="ARBA00008756"/>
    </source>
</evidence>
<feature type="domain" description="Malic enzyme NAD-binding" evidence="8">
    <location>
        <begin position="163"/>
        <end position="399"/>
    </location>
</feature>
<evidence type="ECO:0000256" key="2">
    <source>
        <dbReference type="ARBA" id="ARBA00001946"/>
    </source>
</evidence>
<comment type="cofactor">
    <cofactor evidence="1">
        <name>Mn(2+)</name>
        <dbReference type="ChEBI" id="CHEBI:29035"/>
    </cofactor>
</comment>
<comment type="similarity">
    <text evidence="3">In the N-terminal section; belongs to the malic enzymes family.</text>
</comment>
<dbReference type="Pfam" id="PF01515">
    <property type="entry name" value="PTA_PTB"/>
    <property type="match status" value="1"/>
</dbReference>
<dbReference type="CDD" id="cd05311">
    <property type="entry name" value="NAD_bind_2_malic_enz"/>
    <property type="match status" value="1"/>
</dbReference>
<dbReference type="InterPro" id="IPR037062">
    <property type="entry name" value="Malic_N_dom_sf"/>
</dbReference>
<dbReference type="Gene3D" id="3.40.50.10750">
    <property type="entry name" value="Isocitrate/Isopropylmalate dehydrogenase-like"/>
    <property type="match status" value="1"/>
</dbReference>
<accession>A0ABQ0CAR6</accession>
<dbReference type="EC" id="1.1.1.40" evidence="10"/>
<dbReference type="Proteomes" id="UP001628193">
    <property type="component" value="Unassembled WGS sequence"/>
</dbReference>
<dbReference type="SUPFAM" id="SSF51735">
    <property type="entry name" value="NAD(P)-binding Rossmann-fold domains"/>
    <property type="match status" value="1"/>
</dbReference>
<dbReference type="InterPro" id="IPR042112">
    <property type="entry name" value="P_AcTrfase_dom2"/>
</dbReference>
<dbReference type="InterPro" id="IPR046346">
    <property type="entry name" value="Aminoacid_DH-like_N_sf"/>
</dbReference>
<dbReference type="InterPro" id="IPR012301">
    <property type="entry name" value="Malic_N_dom"/>
</dbReference>
<dbReference type="InterPro" id="IPR012188">
    <property type="entry name" value="ME_PTA"/>
</dbReference>
<dbReference type="InterPro" id="IPR042113">
    <property type="entry name" value="P_AcTrfase_dom1"/>
</dbReference>
<dbReference type="Gene3D" id="3.40.50.10950">
    <property type="match status" value="1"/>
</dbReference>
<evidence type="ECO:0000256" key="6">
    <source>
        <dbReference type="ARBA" id="ARBA00023002"/>
    </source>
</evidence>
<feature type="domain" description="Malic enzyme N-terminal" evidence="9">
    <location>
        <begin position="18"/>
        <end position="151"/>
    </location>
</feature>
<dbReference type="PANTHER" id="PTHR43237">
    <property type="entry name" value="NADP-DEPENDENT MALIC ENZYME"/>
    <property type="match status" value="1"/>
</dbReference>
<organism evidence="10 11">
    <name type="scientific">Candidatus Magnetaquiglobus chichijimensis</name>
    <dbReference type="NCBI Taxonomy" id="3141448"/>
    <lineage>
        <taxon>Bacteria</taxon>
        <taxon>Pseudomonadati</taxon>
        <taxon>Pseudomonadota</taxon>
        <taxon>Magnetococcia</taxon>
        <taxon>Magnetococcales</taxon>
        <taxon>Candidatus Magnetaquicoccaceae</taxon>
        <taxon>Candidatus Magnetaquiglobus</taxon>
    </lineage>
</organism>
<evidence type="ECO:0000256" key="5">
    <source>
        <dbReference type="ARBA" id="ARBA00022723"/>
    </source>
</evidence>
<proteinExistence type="inferred from homology"/>
<dbReference type="PIRSF" id="PIRSF036684">
    <property type="entry name" value="ME_PTA"/>
    <property type="match status" value="1"/>
</dbReference>
<keyword evidence="5" id="KW-0479">Metal-binding</keyword>
<dbReference type="RefSeq" id="WP_420905660.1">
    <property type="nucleotide sequence ID" value="NZ_BAAFGK010000004.1"/>
</dbReference>